<reference evidence="1" key="2">
    <citation type="submission" date="2014-03" db="EMBL/GenBank/DDBJ databases">
        <title>The whipworm genome and dual-species transcriptomics of an intimate host-pathogen interaction.</title>
        <authorList>
            <person name="Foth B.J."/>
            <person name="Tsai I.J."/>
            <person name="Reid A.J."/>
            <person name="Bancroft A.J."/>
            <person name="Nichol S."/>
            <person name="Tracey A."/>
            <person name="Holroyd N."/>
            <person name="Cotton J.A."/>
            <person name="Stanley E.J."/>
            <person name="Zarowiecki M."/>
            <person name="Liu J.Z."/>
            <person name="Huckvale T."/>
            <person name="Cooper P.J."/>
            <person name="Grencis R.K."/>
            <person name="Berriman M."/>
        </authorList>
    </citation>
    <scope>NUCLEOTIDE SEQUENCE [LARGE SCALE GENOMIC DNA]</scope>
</reference>
<reference evidence="1" key="1">
    <citation type="submission" date="2014-01" db="EMBL/GenBank/DDBJ databases">
        <authorList>
            <person name="Aslett M."/>
        </authorList>
    </citation>
    <scope>NUCLEOTIDE SEQUENCE</scope>
</reference>
<sequence>MLATKFEFHAGSLGHSYAAFCQQFAETLFDFFLLRRGSDDLQLYSSGTAIVPPWYS</sequence>
<evidence type="ECO:0000313" key="2">
    <source>
        <dbReference type="Proteomes" id="UP000030665"/>
    </source>
</evidence>
<keyword evidence="2" id="KW-1185">Reference proteome</keyword>
<gene>
    <name evidence="1" type="ORF">TTRE_0000689501</name>
</gene>
<dbReference type="Proteomes" id="UP000030665">
    <property type="component" value="Unassembled WGS sequence"/>
</dbReference>
<proteinExistence type="predicted"/>
<protein>
    <submittedName>
        <fullName evidence="1">Uncharacterized protein</fullName>
    </submittedName>
</protein>
<evidence type="ECO:0000313" key="1">
    <source>
        <dbReference type="EMBL" id="CDW58574.1"/>
    </source>
</evidence>
<name>A0A077ZFF9_TRITR</name>
<accession>A0A077ZFF9</accession>
<organism evidence="1 2">
    <name type="scientific">Trichuris trichiura</name>
    <name type="common">Whipworm</name>
    <name type="synonym">Trichocephalus trichiurus</name>
    <dbReference type="NCBI Taxonomy" id="36087"/>
    <lineage>
        <taxon>Eukaryota</taxon>
        <taxon>Metazoa</taxon>
        <taxon>Ecdysozoa</taxon>
        <taxon>Nematoda</taxon>
        <taxon>Enoplea</taxon>
        <taxon>Dorylaimia</taxon>
        <taxon>Trichinellida</taxon>
        <taxon>Trichuridae</taxon>
        <taxon>Trichuris</taxon>
    </lineage>
</organism>
<dbReference type="AlphaFoldDB" id="A0A077ZFF9"/>
<dbReference type="EMBL" id="HG806371">
    <property type="protein sequence ID" value="CDW58574.1"/>
    <property type="molecule type" value="Genomic_DNA"/>
</dbReference>